<dbReference type="STRING" id="857967.G0R224"/>
<gene>
    <name evidence="3" type="ORF">IMG5_174420</name>
</gene>
<protein>
    <recommendedName>
        <fullName evidence="2">Protein FAM221A</fullName>
    </recommendedName>
</protein>
<dbReference type="InParanoid" id="G0R224"/>
<dbReference type="EMBL" id="GL984238">
    <property type="protein sequence ID" value="EGR28488.1"/>
    <property type="molecule type" value="Genomic_DNA"/>
</dbReference>
<accession>G0R224</accession>
<dbReference type="PANTHER" id="PTHR31214:SF2">
    <property type="entry name" value="PROTEIN FAM221A"/>
    <property type="match status" value="1"/>
</dbReference>
<proteinExistence type="inferred from homology"/>
<evidence type="ECO:0000256" key="1">
    <source>
        <dbReference type="ARBA" id="ARBA00011026"/>
    </source>
</evidence>
<dbReference type="PANTHER" id="PTHR31214">
    <property type="entry name" value="PROTEIN FAM221A-RELATED"/>
    <property type="match status" value="1"/>
</dbReference>
<organism evidence="3 4">
    <name type="scientific">Ichthyophthirius multifiliis</name>
    <name type="common">White spot disease agent</name>
    <name type="synonym">Ich</name>
    <dbReference type="NCBI Taxonomy" id="5932"/>
    <lineage>
        <taxon>Eukaryota</taxon>
        <taxon>Sar</taxon>
        <taxon>Alveolata</taxon>
        <taxon>Ciliophora</taxon>
        <taxon>Intramacronucleata</taxon>
        <taxon>Oligohymenophorea</taxon>
        <taxon>Hymenostomatida</taxon>
        <taxon>Ophryoglenina</taxon>
        <taxon>Ichthyophthirius</taxon>
    </lineage>
</organism>
<evidence type="ECO:0000313" key="3">
    <source>
        <dbReference type="EMBL" id="EGR28488.1"/>
    </source>
</evidence>
<dbReference type="AlphaFoldDB" id="G0R224"/>
<sequence>MAERLVINSNQAKHVQAYLEYQQFVGGYDNGKLMSEQEFEEFKQNYREKAKNRVYCVWKNSLGLDCKVVGPQSKCFCDHRFKDHEYLQPKDKSNVNCREGGCKCKCFQYVPIYGSQDFKCSCKHSYLDHQNLKKTCSKCKACSQFTSTLACSCGQKYSDHITVFETRQERIKMGKPVDDLNNVTPELGLPVNTGGLTSFQVIIIQLRFLFNLYIRKQQLAVGADRYEQMIDNLGKNAIGSDIQKGMIKGQNNLMLQNGQQQQQIQQDNNGQLMKCGQQEVSAFQLFCTPHQFMRVQATGKGFKAIKK</sequence>
<evidence type="ECO:0000313" key="4">
    <source>
        <dbReference type="Proteomes" id="UP000008983"/>
    </source>
</evidence>
<keyword evidence="4" id="KW-1185">Reference proteome</keyword>
<dbReference type="OrthoDB" id="310364at2759"/>
<name>G0R224_ICHMU</name>
<dbReference type="Pfam" id="PF14753">
    <property type="entry name" value="FAM221"/>
    <property type="match status" value="1"/>
</dbReference>
<dbReference type="InterPro" id="IPR026755">
    <property type="entry name" value="Fam221a/b"/>
</dbReference>
<dbReference type="OMA" id="HDWMATE"/>
<dbReference type="eggNOG" id="ENOG502QR3M">
    <property type="taxonomic scope" value="Eukaryota"/>
</dbReference>
<evidence type="ECO:0000256" key="2">
    <source>
        <dbReference type="ARBA" id="ARBA00039630"/>
    </source>
</evidence>
<dbReference type="Proteomes" id="UP000008983">
    <property type="component" value="Unassembled WGS sequence"/>
</dbReference>
<comment type="similarity">
    <text evidence="1">Belongs to the FAM221 family.</text>
</comment>
<dbReference type="GeneID" id="14904568"/>
<reference evidence="3 4" key="1">
    <citation type="submission" date="2011-07" db="EMBL/GenBank/DDBJ databases">
        <authorList>
            <person name="Coyne R."/>
            <person name="Brami D."/>
            <person name="Johnson J."/>
            <person name="Hostetler J."/>
            <person name="Hannick L."/>
            <person name="Clark T."/>
            <person name="Cassidy-Hanley D."/>
            <person name="Inman J."/>
        </authorList>
    </citation>
    <scope>NUCLEOTIDE SEQUENCE [LARGE SCALE GENOMIC DNA]</scope>
    <source>
        <strain evidence="3 4">G5</strain>
    </source>
</reference>
<dbReference type="RefSeq" id="XP_004029724.1">
    <property type="nucleotide sequence ID" value="XM_004029676.1"/>
</dbReference>